<dbReference type="EMBL" id="LT854261">
    <property type="protein sequence ID" value="SMR58742.1"/>
    <property type="molecule type" value="Genomic_DNA"/>
</dbReference>
<gene>
    <name evidence="2" type="ORF">ZT1E4_G9477</name>
</gene>
<evidence type="ECO:0000256" key="1">
    <source>
        <dbReference type="SAM" id="MobiDB-lite"/>
    </source>
</evidence>
<dbReference type="PANTHER" id="PTHR24148">
    <property type="entry name" value="ANKYRIN REPEAT DOMAIN-CONTAINING PROTEIN 39 HOMOLOG-RELATED"/>
    <property type="match status" value="1"/>
</dbReference>
<dbReference type="PANTHER" id="PTHR24148:SF64">
    <property type="entry name" value="HETEROKARYON INCOMPATIBILITY DOMAIN-CONTAINING PROTEIN"/>
    <property type="match status" value="1"/>
</dbReference>
<evidence type="ECO:0008006" key="4">
    <source>
        <dbReference type="Google" id="ProtNLM"/>
    </source>
</evidence>
<evidence type="ECO:0000313" key="2">
    <source>
        <dbReference type="EMBL" id="SMR58742.1"/>
    </source>
</evidence>
<evidence type="ECO:0000313" key="3">
    <source>
        <dbReference type="Proteomes" id="UP000245764"/>
    </source>
</evidence>
<feature type="compositionally biased region" description="Acidic residues" evidence="1">
    <location>
        <begin position="318"/>
        <end position="333"/>
    </location>
</feature>
<protein>
    <recommendedName>
        <fullName evidence="4">Heterokaryon incompatibility domain-containing protein</fullName>
    </recommendedName>
</protein>
<accession>A0A2H1GYX1</accession>
<proteinExistence type="predicted"/>
<dbReference type="Pfam" id="PF26639">
    <property type="entry name" value="Het-6_barrel"/>
    <property type="match status" value="1"/>
</dbReference>
<feature type="region of interest" description="Disordered" evidence="1">
    <location>
        <begin position="308"/>
        <end position="339"/>
    </location>
</feature>
<dbReference type="InterPro" id="IPR052895">
    <property type="entry name" value="HetReg/Transcr_Mod"/>
</dbReference>
<organism evidence="2 3">
    <name type="scientific">Zymoseptoria tritici ST99CH_1E4</name>
    <dbReference type="NCBI Taxonomy" id="1276532"/>
    <lineage>
        <taxon>Eukaryota</taxon>
        <taxon>Fungi</taxon>
        <taxon>Dikarya</taxon>
        <taxon>Ascomycota</taxon>
        <taxon>Pezizomycotina</taxon>
        <taxon>Dothideomycetes</taxon>
        <taxon>Dothideomycetidae</taxon>
        <taxon>Mycosphaerellales</taxon>
        <taxon>Mycosphaerellaceae</taxon>
        <taxon>Zymoseptoria</taxon>
    </lineage>
</organism>
<reference evidence="3" key="1">
    <citation type="submission" date="2017-05" db="EMBL/GenBank/DDBJ databases">
        <authorList>
            <person name="Song R."/>
            <person name="Chenine A.L."/>
            <person name="Ruprecht R.M."/>
        </authorList>
    </citation>
    <scope>NUCLEOTIDE SEQUENCE [LARGE SCALE GENOMIC DNA]</scope>
</reference>
<dbReference type="AlphaFoldDB" id="A0A2H1GYX1"/>
<name>A0A2H1GYX1_ZYMTR</name>
<sequence length="532" mass="58962">MVEKREQVGLLPTICLRAQLTIGWTNVEMTETTANFLAQVATIAPAAYSRESCASILQGHTYVAAGDLERFESQYGALLVRLSARRSTGPSHIHRSLRSLFRTGSGSSPPVITGFDERRALVEIYHLLGSAYFSRQWILPDFVLSSHIVLRCSSIDLAWDTLCDAIGAMVTFGSFGELGSSHGETVLVANMLRQQYRQSRLSFIETILAVQSCDLQASDPRDHVYALTALSNSPPKVPLPDYSMSPVHVFASVCRTVNSCLGSPITLALAGLAKEDSNAPLPSWVLNFGVYQQRLLLGHPVSNFSTSAVPQKSLPDATFDDNEDETLDEDDGLDATPKDEDRLKCSGYVVDTIKAVQSYLPPRRICDQYDMTGDNLFEFVRWYEYACSTETPRVRYGSDALLLRFTEVIQARGCNHIWESDQPVPPMQTISLARAFFAYLDNPQMLRTNALRVFVAACLPSHDRRFGLTVRDRFCLIPANTTPGDLVWVIQGLKVPIVLRKAGAFYRNVGECYVEGIMFGEAEGTDEDITIV</sequence>
<dbReference type="Proteomes" id="UP000245764">
    <property type="component" value="Chromosome 9"/>
</dbReference>